<feature type="region of interest" description="Disordered" evidence="1">
    <location>
        <begin position="14"/>
        <end position="76"/>
    </location>
</feature>
<keyword evidence="3" id="KW-1185">Reference proteome</keyword>
<accession>A0A3N4L8S2</accession>
<evidence type="ECO:0000256" key="1">
    <source>
        <dbReference type="SAM" id="MobiDB-lite"/>
    </source>
</evidence>
<dbReference type="Proteomes" id="UP000267821">
    <property type="component" value="Unassembled WGS sequence"/>
</dbReference>
<sequence>MLLNEYISHVQVRPGSKYTTSSAPQSLAHPRHVASPCTENSATHPQRNNPTNHNTHDFWPPSHPFPSLTDPPDHEECTVHSKARLTSTKILDQQKLTTPPLLLANATNTSVLRLGMAKKNFL</sequence>
<dbReference type="InParanoid" id="A0A3N4L8S2"/>
<feature type="compositionally biased region" description="Polar residues" evidence="1">
    <location>
        <begin position="37"/>
        <end position="53"/>
    </location>
</feature>
<name>A0A3N4L8S2_9PEZI</name>
<organism evidence="2 3">
    <name type="scientific">Terfezia boudieri ATCC MYA-4762</name>
    <dbReference type="NCBI Taxonomy" id="1051890"/>
    <lineage>
        <taxon>Eukaryota</taxon>
        <taxon>Fungi</taxon>
        <taxon>Dikarya</taxon>
        <taxon>Ascomycota</taxon>
        <taxon>Pezizomycotina</taxon>
        <taxon>Pezizomycetes</taxon>
        <taxon>Pezizales</taxon>
        <taxon>Pezizaceae</taxon>
        <taxon>Terfezia</taxon>
    </lineage>
</organism>
<dbReference type="AlphaFoldDB" id="A0A3N4L8S2"/>
<proteinExistence type="predicted"/>
<evidence type="ECO:0000313" key="3">
    <source>
        <dbReference type="Proteomes" id="UP000267821"/>
    </source>
</evidence>
<evidence type="ECO:0000313" key="2">
    <source>
        <dbReference type="EMBL" id="RPB19300.1"/>
    </source>
</evidence>
<gene>
    <name evidence="2" type="ORF">L211DRAFT_640174</name>
</gene>
<protein>
    <submittedName>
        <fullName evidence="2">Uncharacterized protein</fullName>
    </submittedName>
</protein>
<dbReference type="EMBL" id="ML121592">
    <property type="protein sequence ID" value="RPB19300.1"/>
    <property type="molecule type" value="Genomic_DNA"/>
</dbReference>
<reference evidence="2 3" key="1">
    <citation type="journal article" date="2018" name="Nat. Ecol. Evol.">
        <title>Pezizomycetes genomes reveal the molecular basis of ectomycorrhizal truffle lifestyle.</title>
        <authorList>
            <person name="Murat C."/>
            <person name="Payen T."/>
            <person name="Noel B."/>
            <person name="Kuo A."/>
            <person name="Morin E."/>
            <person name="Chen J."/>
            <person name="Kohler A."/>
            <person name="Krizsan K."/>
            <person name="Balestrini R."/>
            <person name="Da Silva C."/>
            <person name="Montanini B."/>
            <person name="Hainaut M."/>
            <person name="Levati E."/>
            <person name="Barry K.W."/>
            <person name="Belfiori B."/>
            <person name="Cichocki N."/>
            <person name="Clum A."/>
            <person name="Dockter R.B."/>
            <person name="Fauchery L."/>
            <person name="Guy J."/>
            <person name="Iotti M."/>
            <person name="Le Tacon F."/>
            <person name="Lindquist E.A."/>
            <person name="Lipzen A."/>
            <person name="Malagnac F."/>
            <person name="Mello A."/>
            <person name="Molinier V."/>
            <person name="Miyauchi S."/>
            <person name="Poulain J."/>
            <person name="Riccioni C."/>
            <person name="Rubini A."/>
            <person name="Sitrit Y."/>
            <person name="Splivallo R."/>
            <person name="Traeger S."/>
            <person name="Wang M."/>
            <person name="Zifcakova L."/>
            <person name="Wipf D."/>
            <person name="Zambonelli A."/>
            <person name="Paolocci F."/>
            <person name="Nowrousian M."/>
            <person name="Ottonello S."/>
            <person name="Baldrian P."/>
            <person name="Spatafora J.W."/>
            <person name="Henrissat B."/>
            <person name="Nagy L.G."/>
            <person name="Aury J.M."/>
            <person name="Wincker P."/>
            <person name="Grigoriev I.V."/>
            <person name="Bonfante P."/>
            <person name="Martin F.M."/>
        </authorList>
    </citation>
    <scope>NUCLEOTIDE SEQUENCE [LARGE SCALE GENOMIC DNA]</scope>
    <source>
        <strain evidence="2 3">ATCC MYA-4762</strain>
    </source>
</reference>